<dbReference type="Proteomes" id="UP000198854">
    <property type="component" value="Unassembled WGS sequence"/>
</dbReference>
<dbReference type="AlphaFoldDB" id="A0A1G7ZF00"/>
<proteinExistence type="predicted"/>
<dbReference type="GO" id="GO:0004252">
    <property type="term" value="F:serine-type endopeptidase activity"/>
    <property type="evidence" value="ECO:0007669"/>
    <property type="project" value="InterPro"/>
</dbReference>
<evidence type="ECO:0000256" key="2">
    <source>
        <dbReference type="ARBA" id="ARBA00022692"/>
    </source>
</evidence>
<dbReference type="InterPro" id="IPR022764">
    <property type="entry name" value="Peptidase_S54_rhomboid_dom"/>
</dbReference>
<dbReference type="Gene3D" id="1.20.1540.10">
    <property type="entry name" value="Rhomboid-like"/>
    <property type="match status" value="1"/>
</dbReference>
<feature type="transmembrane region" description="Helical" evidence="5">
    <location>
        <begin position="122"/>
        <end position="138"/>
    </location>
</feature>
<keyword evidence="7" id="KW-0645">Protease</keyword>
<evidence type="ECO:0000259" key="6">
    <source>
        <dbReference type="Pfam" id="PF01694"/>
    </source>
</evidence>
<evidence type="ECO:0000256" key="3">
    <source>
        <dbReference type="ARBA" id="ARBA00022989"/>
    </source>
</evidence>
<keyword evidence="4 5" id="KW-0472">Membrane</keyword>
<dbReference type="PANTHER" id="PTHR43066">
    <property type="entry name" value="RHOMBOID-RELATED PROTEIN"/>
    <property type="match status" value="1"/>
</dbReference>
<evidence type="ECO:0000313" key="7">
    <source>
        <dbReference type="EMBL" id="SDH07353.1"/>
    </source>
</evidence>
<feature type="transmembrane region" description="Helical" evidence="5">
    <location>
        <begin position="174"/>
        <end position="192"/>
    </location>
</feature>
<dbReference type="STRING" id="861298.SAMN04488136_107169"/>
<evidence type="ECO:0000256" key="5">
    <source>
        <dbReference type="SAM" id="Phobius"/>
    </source>
</evidence>
<dbReference type="Pfam" id="PF01694">
    <property type="entry name" value="Rhomboid"/>
    <property type="match status" value="1"/>
</dbReference>
<evidence type="ECO:0000256" key="4">
    <source>
        <dbReference type="ARBA" id="ARBA00023136"/>
    </source>
</evidence>
<accession>A0A1G7ZF00</accession>
<dbReference type="InterPro" id="IPR035952">
    <property type="entry name" value="Rhomboid-like_sf"/>
</dbReference>
<organism evidence="7 8">
    <name type="scientific">Vibrio xiamenensis</name>
    <dbReference type="NCBI Taxonomy" id="861298"/>
    <lineage>
        <taxon>Bacteria</taxon>
        <taxon>Pseudomonadati</taxon>
        <taxon>Pseudomonadota</taxon>
        <taxon>Gammaproteobacteria</taxon>
        <taxon>Vibrionales</taxon>
        <taxon>Vibrionaceae</taxon>
        <taxon>Vibrio</taxon>
    </lineage>
</organism>
<dbReference type="SUPFAM" id="SSF144091">
    <property type="entry name" value="Rhomboid-like"/>
    <property type="match status" value="1"/>
</dbReference>
<comment type="subcellular location">
    <subcellularLocation>
        <location evidence="1">Membrane</location>
        <topology evidence="1">Multi-pass membrane protein</topology>
    </subcellularLocation>
</comment>
<evidence type="ECO:0000256" key="1">
    <source>
        <dbReference type="ARBA" id="ARBA00004141"/>
    </source>
</evidence>
<dbReference type="OrthoDB" id="9814037at2"/>
<dbReference type="GO" id="GO:0016020">
    <property type="term" value="C:membrane"/>
    <property type="evidence" value="ECO:0007669"/>
    <property type="project" value="UniProtKB-SubCell"/>
</dbReference>
<feature type="domain" description="Peptidase S54 rhomboid" evidence="6">
    <location>
        <begin position="87"/>
        <end position="221"/>
    </location>
</feature>
<sequence>MIFYLIALAVYIGLLVGIRPQPESLKEPPIPYGQHLRNIAASLITGVVISSVFLLTSEGTFIETTDMWLAYLGLSNNVSEALTWPLRAVSSSVVHGNYVHLVSNLSGLGIASVYERRVGTKRYLAVMVIGALCSAFSIFCYRGPVVTCGISGGVFALGAAYFTDRESMTTKEWLMMTATFSLLAVMMTMASLETTQRTGIHRLDSIDHFGHLFGAISAIVYCKLRPLNRSKPITE</sequence>
<dbReference type="RefSeq" id="WP_093272054.1">
    <property type="nucleotide sequence ID" value="NZ_FNDD01000007.1"/>
</dbReference>
<keyword evidence="8" id="KW-1185">Reference proteome</keyword>
<keyword evidence="7" id="KW-0378">Hydrolase</keyword>
<reference evidence="7 8" key="1">
    <citation type="submission" date="2016-10" db="EMBL/GenBank/DDBJ databases">
        <authorList>
            <person name="de Groot N.N."/>
        </authorList>
    </citation>
    <scope>NUCLEOTIDE SEQUENCE [LARGE SCALE GENOMIC DNA]</scope>
    <source>
        <strain evidence="7 8">CGMCC 1.10228</strain>
    </source>
</reference>
<feature type="transmembrane region" description="Helical" evidence="5">
    <location>
        <begin position="36"/>
        <end position="56"/>
    </location>
</feature>
<evidence type="ECO:0000313" key="8">
    <source>
        <dbReference type="Proteomes" id="UP000198854"/>
    </source>
</evidence>
<dbReference type="EMBL" id="FNDD01000007">
    <property type="protein sequence ID" value="SDH07353.1"/>
    <property type="molecule type" value="Genomic_DNA"/>
</dbReference>
<dbReference type="PANTHER" id="PTHR43066:SF11">
    <property type="entry name" value="PEPTIDASE S54 RHOMBOID DOMAIN-CONTAINING PROTEIN"/>
    <property type="match status" value="1"/>
</dbReference>
<dbReference type="GO" id="GO:0006508">
    <property type="term" value="P:proteolysis"/>
    <property type="evidence" value="ECO:0007669"/>
    <property type="project" value="UniProtKB-KW"/>
</dbReference>
<keyword evidence="3 5" id="KW-1133">Transmembrane helix</keyword>
<protein>
    <submittedName>
        <fullName evidence="7">Membrane associated serine protease, rhomboid family</fullName>
    </submittedName>
</protein>
<gene>
    <name evidence="7" type="ORF">SAMN04488136_107169</name>
</gene>
<name>A0A1G7ZF00_9VIBR</name>
<keyword evidence="2 5" id="KW-0812">Transmembrane</keyword>